<dbReference type="CDD" id="cd02440">
    <property type="entry name" value="AdoMet_MTases"/>
    <property type="match status" value="1"/>
</dbReference>
<dbReference type="GO" id="GO:0008168">
    <property type="term" value="F:methyltransferase activity"/>
    <property type="evidence" value="ECO:0007669"/>
    <property type="project" value="UniProtKB-KW"/>
</dbReference>
<protein>
    <submittedName>
        <fullName evidence="3">S-adenosylmethionine-dependent methyltransferase</fullName>
    </submittedName>
</protein>
<evidence type="ECO:0000313" key="4">
    <source>
        <dbReference type="Proteomes" id="UP001157353"/>
    </source>
</evidence>
<dbReference type="PANTHER" id="PTHR43861">
    <property type="entry name" value="TRANS-ACONITATE 2-METHYLTRANSFERASE-RELATED"/>
    <property type="match status" value="1"/>
</dbReference>
<keyword evidence="3" id="KW-0489">Methyltransferase</keyword>
<dbReference type="PANTHER" id="PTHR43861:SF3">
    <property type="entry name" value="PUTATIVE (AFU_ORTHOLOGUE AFUA_2G14390)-RELATED"/>
    <property type="match status" value="1"/>
</dbReference>
<name>A0ABQ6E4T9_9GAMM</name>
<organism evidence="3 4">
    <name type="scientific">Psychromonas marina</name>
    <dbReference type="NCBI Taxonomy" id="88364"/>
    <lineage>
        <taxon>Bacteria</taxon>
        <taxon>Pseudomonadati</taxon>
        <taxon>Pseudomonadota</taxon>
        <taxon>Gammaproteobacteria</taxon>
        <taxon>Alteromonadales</taxon>
        <taxon>Psychromonadaceae</taxon>
        <taxon>Psychromonas</taxon>
    </lineage>
</organism>
<dbReference type="Proteomes" id="UP001157353">
    <property type="component" value="Unassembled WGS sequence"/>
</dbReference>
<dbReference type="RefSeq" id="WP_284205499.1">
    <property type="nucleotide sequence ID" value="NZ_BSPQ01000021.1"/>
</dbReference>
<comment type="caution">
    <text evidence="3">The sequence shown here is derived from an EMBL/GenBank/DDBJ whole genome shotgun (WGS) entry which is preliminary data.</text>
</comment>
<sequence length="205" mass="23147">MTSYFDSVAKEWDKSALKVERAKVTADKIKTISFHCTNSCIDFGSGTGLLGLQLIDTFANIHLVDASNEMLSVARHKIDNGRINNVETHCANSLCVFSEQHSAIVMMLVLHHIVNIESFFVEAYERLAPKGKLMIADLYEEDGSFHKHNVAFSGHDGFNISELTILVERSGFKVEKVEHYYDIWKENFAGNKVAYPLFLMVVQKL</sequence>
<gene>
    <name evidence="3" type="ORF">GCM10007916_34680</name>
</gene>
<evidence type="ECO:0000313" key="3">
    <source>
        <dbReference type="EMBL" id="GLS92397.1"/>
    </source>
</evidence>
<evidence type="ECO:0000256" key="1">
    <source>
        <dbReference type="ARBA" id="ARBA00022679"/>
    </source>
</evidence>
<dbReference type="EMBL" id="BSPQ01000021">
    <property type="protein sequence ID" value="GLS92397.1"/>
    <property type="molecule type" value="Genomic_DNA"/>
</dbReference>
<dbReference type="GO" id="GO:0032259">
    <property type="term" value="P:methylation"/>
    <property type="evidence" value="ECO:0007669"/>
    <property type="project" value="UniProtKB-KW"/>
</dbReference>
<reference evidence="4" key="1">
    <citation type="journal article" date="2019" name="Int. J. Syst. Evol. Microbiol.">
        <title>The Global Catalogue of Microorganisms (GCM) 10K type strain sequencing project: providing services to taxonomists for standard genome sequencing and annotation.</title>
        <authorList>
            <consortium name="The Broad Institute Genomics Platform"/>
            <consortium name="The Broad Institute Genome Sequencing Center for Infectious Disease"/>
            <person name="Wu L."/>
            <person name="Ma J."/>
        </authorList>
    </citation>
    <scope>NUCLEOTIDE SEQUENCE [LARGE SCALE GENOMIC DNA]</scope>
    <source>
        <strain evidence="4">NBRC 103166</strain>
    </source>
</reference>
<dbReference type="Gene3D" id="3.40.50.150">
    <property type="entry name" value="Vaccinia Virus protein VP39"/>
    <property type="match status" value="1"/>
</dbReference>
<dbReference type="InterPro" id="IPR041698">
    <property type="entry name" value="Methyltransf_25"/>
</dbReference>
<dbReference type="Pfam" id="PF13649">
    <property type="entry name" value="Methyltransf_25"/>
    <property type="match status" value="1"/>
</dbReference>
<feature type="domain" description="Methyltransferase" evidence="2">
    <location>
        <begin position="41"/>
        <end position="131"/>
    </location>
</feature>
<accession>A0ABQ6E4T9</accession>
<dbReference type="SUPFAM" id="SSF53335">
    <property type="entry name" value="S-adenosyl-L-methionine-dependent methyltransferases"/>
    <property type="match status" value="1"/>
</dbReference>
<proteinExistence type="predicted"/>
<dbReference type="InterPro" id="IPR029063">
    <property type="entry name" value="SAM-dependent_MTases_sf"/>
</dbReference>
<keyword evidence="1" id="KW-0808">Transferase</keyword>
<evidence type="ECO:0000259" key="2">
    <source>
        <dbReference type="Pfam" id="PF13649"/>
    </source>
</evidence>
<keyword evidence="4" id="KW-1185">Reference proteome</keyword>